<dbReference type="InterPro" id="IPR017900">
    <property type="entry name" value="4Fe4S_Fe_S_CS"/>
</dbReference>
<evidence type="ECO:0000256" key="1">
    <source>
        <dbReference type="ARBA" id="ARBA00001966"/>
    </source>
</evidence>
<dbReference type="PROSITE" id="PS51379">
    <property type="entry name" value="4FE4S_FER_2"/>
    <property type="match status" value="2"/>
</dbReference>
<evidence type="ECO:0000256" key="9">
    <source>
        <dbReference type="ARBA" id="ARBA00023004"/>
    </source>
</evidence>
<evidence type="ECO:0000256" key="7">
    <source>
        <dbReference type="ARBA" id="ARBA00022737"/>
    </source>
</evidence>
<evidence type="ECO:0000256" key="6">
    <source>
        <dbReference type="ARBA" id="ARBA00022723"/>
    </source>
</evidence>
<dbReference type="GO" id="GO:0005737">
    <property type="term" value="C:cytoplasm"/>
    <property type="evidence" value="ECO:0007669"/>
    <property type="project" value="TreeGrafter"/>
</dbReference>
<dbReference type="InterPro" id="IPR017896">
    <property type="entry name" value="4Fe4S_Fe-S-bd"/>
</dbReference>
<dbReference type="PATRIC" id="fig|1121326.3.peg.4519"/>
<comment type="function">
    <text evidence="2 11">Ferredoxins are iron-sulfur proteins that transfer electrons in a wide variety of metabolic reactions.</text>
</comment>
<dbReference type="FunFam" id="3.30.70.20:FF:000045">
    <property type="entry name" value="Ferredoxin, 4Fe-4S"/>
    <property type="match status" value="1"/>
</dbReference>
<organism evidence="13 14">
    <name type="scientific">Clostridium magnum DSM 2767</name>
    <dbReference type="NCBI Taxonomy" id="1121326"/>
    <lineage>
        <taxon>Bacteria</taxon>
        <taxon>Bacillati</taxon>
        <taxon>Bacillota</taxon>
        <taxon>Clostridia</taxon>
        <taxon>Eubacteriales</taxon>
        <taxon>Clostridiaceae</taxon>
        <taxon>Clostridium</taxon>
    </lineage>
</organism>
<name>A0A161YI31_9CLOT</name>
<feature type="domain" description="4Fe-4S ferredoxin-type" evidence="12">
    <location>
        <begin position="1"/>
        <end position="29"/>
    </location>
</feature>
<accession>A0A161YI31</accession>
<evidence type="ECO:0000256" key="2">
    <source>
        <dbReference type="ARBA" id="ARBA00003532"/>
    </source>
</evidence>
<dbReference type="Proteomes" id="UP000076603">
    <property type="component" value="Unassembled WGS sequence"/>
</dbReference>
<evidence type="ECO:0000256" key="5">
    <source>
        <dbReference type="ARBA" id="ARBA00022485"/>
    </source>
</evidence>
<dbReference type="GO" id="GO:0009055">
    <property type="term" value="F:electron transfer activity"/>
    <property type="evidence" value="ECO:0007669"/>
    <property type="project" value="UniProtKB-UniRule"/>
</dbReference>
<dbReference type="PANTHER" id="PTHR24960">
    <property type="entry name" value="PHOTOSYSTEM I IRON-SULFUR CENTER-RELATED"/>
    <property type="match status" value="1"/>
</dbReference>
<evidence type="ECO:0000259" key="12">
    <source>
        <dbReference type="PROSITE" id="PS51379"/>
    </source>
</evidence>
<evidence type="ECO:0000256" key="8">
    <source>
        <dbReference type="ARBA" id="ARBA00022982"/>
    </source>
</evidence>
<feature type="domain" description="4Fe-4S ferredoxin-type" evidence="12">
    <location>
        <begin position="31"/>
        <end position="56"/>
    </location>
</feature>
<gene>
    <name evidence="13" type="ORF">CLMAG_44560</name>
</gene>
<protein>
    <recommendedName>
        <fullName evidence="3 11">Ferredoxin</fullName>
    </recommendedName>
</protein>
<dbReference type="PROSITE" id="PS00198">
    <property type="entry name" value="4FE4S_FER_1"/>
    <property type="match status" value="2"/>
</dbReference>
<keyword evidence="4 11" id="KW-0813">Transport</keyword>
<dbReference type="STRING" id="1121326.CLMAG_44560"/>
<proteinExistence type="predicted"/>
<dbReference type="OrthoDB" id="9803397at2"/>
<keyword evidence="7" id="KW-0677">Repeat</keyword>
<dbReference type="PANTHER" id="PTHR24960:SF79">
    <property type="entry name" value="PHOTOSYSTEM I IRON-SULFUR CENTER"/>
    <property type="match status" value="1"/>
</dbReference>
<keyword evidence="8 11" id="KW-0249">Electron transport</keyword>
<dbReference type="EMBL" id="LWAE01000006">
    <property type="protein sequence ID" value="KZL89972.1"/>
    <property type="molecule type" value="Genomic_DNA"/>
</dbReference>
<dbReference type="Gene3D" id="3.30.70.20">
    <property type="match status" value="1"/>
</dbReference>
<reference evidence="13 14" key="1">
    <citation type="submission" date="2016-04" db="EMBL/GenBank/DDBJ databases">
        <title>Genome sequence of Clostridium magnum DSM 2767.</title>
        <authorList>
            <person name="Poehlein A."/>
            <person name="Uhlig R."/>
            <person name="Fischer R."/>
            <person name="Bahl H."/>
            <person name="Daniel R."/>
        </authorList>
    </citation>
    <scope>NUCLEOTIDE SEQUENCE [LARGE SCALE GENOMIC DNA]</scope>
    <source>
        <strain evidence="13 14">DSM 2767</strain>
    </source>
</reference>
<keyword evidence="10 11" id="KW-0411">Iron-sulfur</keyword>
<dbReference type="SUPFAM" id="SSF54862">
    <property type="entry name" value="4Fe-4S ferredoxins"/>
    <property type="match status" value="1"/>
</dbReference>
<keyword evidence="9 11" id="KW-0408">Iron</keyword>
<dbReference type="GO" id="GO:0051539">
    <property type="term" value="F:4 iron, 4 sulfur cluster binding"/>
    <property type="evidence" value="ECO:0007669"/>
    <property type="project" value="UniProtKB-UniRule"/>
</dbReference>
<keyword evidence="14" id="KW-1185">Reference proteome</keyword>
<dbReference type="PRINTS" id="PR00354">
    <property type="entry name" value="7FE8SFRDOXIN"/>
</dbReference>
<evidence type="ECO:0000313" key="13">
    <source>
        <dbReference type="EMBL" id="KZL89972.1"/>
    </source>
</evidence>
<evidence type="ECO:0000256" key="10">
    <source>
        <dbReference type="ARBA" id="ARBA00023014"/>
    </source>
</evidence>
<evidence type="ECO:0000256" key="4">
    <source>
        <dbReference type="ARBA" id="ARBA00022448"/>
    </source>
</evidence>
<comment type="caution">
    <text evidence="13">The sequence shown here is derived from an EMBL/GenBank/DDBJ whole genome shotgun (WGS) entry which is preliminary data.</text>
</comment>
<dbReference type="InterPro" id="IPR050157">
    <property type="entry name" value="PSI_iron-sulfur_center"/>
</dbReference>
<dbReference type="AlphaFoldDB" id="A0A161YI31"/>
<comment type="cofactor">
    <cofactor evidence="1 11">
        <name>[4Fe-4S] cluster</name>
        <dbReference type="ChEBI" id="CHEBI:49883"/>
    </cofactor>
</comment>
<evidence type="ECO:0000256" key="11">
    <source>
        <dbReference type="RuleBase" id="RU365098"/>
    </source>
</evidence>
<dbReference type="InterPro" id="IPR000813">
    <property type="entry name" value="7Fe_ferredoxin"/>
</dbReference>
<evidence type="ECO:0000313" key="14">
    <source>
        <dbReference type="Proteomes" id="UP000076603"/>
    </source>
</evidence>
<keyword evidence="5 11" id="KW-0004">4Fe-4S</keyword>
<sequence>MAYKINEDCVSCGACASECPVDAISQGDPVFVIAADACIDCGNCANVCPVGAPVQE</sequence>
<keyword evidence="6 11" id="KW-0479">Metal-binding</keyword>
<evidence type="ECO:0000256" key="3">
    <source>
        <dbReference type="ARBA" id="ARBA00013529"/>
    </source>
</evidence>
<dbReference type="RefSeq" id="WP_066627169.1">
    <property type="nucleotide sequence ID" value="NZ_FQXL01000055.1"/>
</dbReference>
<dbReference type="GO" id="GO:0046872">
    <property type="term" value="F:metal ion binding"/>
    <property type="evidence" value="ECO:0007669"/>
    <property type="project" value="UniProtKB-UniRule"/>
</dbReference>
<dbReference type="Pfam" id="PF12838">
    <property type="entry name" value="Fer4_7"/>
    <property type="match status" value="1"/>
</dbReference>